<protein>
    <submittedName>
        <fullName evidence="1">Uncharacterized protein</fullName>
    </submittedName>
</protein>
<dbReference type="EMBL" id="LS974619">
    <property type="protein sequence ID" value="CAG7885705.1"/>
    <property type="molecule type" value="Genomic_DNA"/>
</dbReference>
<sequence length="45" mass="5278">MYIKSHRSTLSRDQNTTVEIRDLAKITYLVKSMFSSRTIKPFSLN</sequence>
<proteinExistence type="predicted"/>
<dbReference type="AlphaFoldDB" id="A0A8D9GRL2"/>
<organism evidence="1 2">
    <name type="scientific">Brassica campestris</name>
    <name type="common">Field mustard</name>
    <dbReference type="NCBI Taxonomy" id="3711"/>
    <lineage>
        <taxon>Eukaryota</taxon>
        <taxon>Viridiplantae</taxon>
        <taxon>Streptophyta</taxon>
        <taxon>Embryophyta</taxon>
        <taxon>Tracheophyta</taxon>
        <taxon>Spermatophyta</taxon>
        <taxon>Magnoliopsida</taxon>
        <taxon>eudicotyledons</taxon>
        <taxon>Gunneridae</taxon>
        <taxon>Pentapetalae</taxon>
        <taxon>rosids</taxon>
        <taxon>malvids</taxon>
        <taxon>Brassicales</taxon>
        <taxon>Brassicaceae</taxon>
        <taxon>Brassiceae</taxon>
        <taxon>Brassica</taxon>
    </lineage>
</organism>
<dbReference type="Gramene" id="A03p70480.2_BraZ1">
    <property type="protein sequence ID" value="A03p70480.2_BraZ1.CDS.1"/>
    <property type="gene ID" value="A03g70480.2_BraZ1"/>
</dbReference>
<accession>A0A8D9GRL2</accession>
<name>A0A8D9GRL2_BRACM</name>
<evidence type="ECO:0000313" key="2">
    <source>
        <dbReference type="Proteomes" id="UP000694005"/>
    </source>
</evidence>
<reference evidence="1 2" key="1">
    <citation type="submission" date="2021-07" db="EMBL/GenBank/DDBJ databases">
        <authorList>
            <consortium name="Genoscope - CEA"/>
            <person name="William W."/>
        </authorList>
    </citation>
    <scope>NUCLEOTIDE SEQUENCE [LARGE SCALE GENOMIC DNA]</scope>
</reference>
<evidence type="ECO:0000313" key="1">
    <source>
        <dbReference type="EMBL" id="CAG7885705.1"/>
    </source>
</evidence>
<gene>
    <name evidence="1" type="ORF">BRAPAZ1V2_A03P70480.2</name>
</gene>
<dbReference type="Proteomes" id="UP000694005">
    <property type="component" value="Chromosome A03"/>
</dbReference>